<keyword evidence="1" id="KW-0732">Signal</keyword>
<dbReference type="RefSeq" id="WP_084069933.1">
    <property type="nucleotide sequence ID" value="NZ_FWXY01000014.1"/>
</dbReference>
<dbReference type="STRING" id="1121400.SAMN02746065_11465"/>
<feature type="chain" id="PRO_5012619333" description="Phosphate-selective porin O and P" evidence="1">
    <location>
        <begin position="26"/>
        <end position="409"/>
    </location>
</feature>
<accession>A0A1W2CZ63</accession>
<dbReference type="Proteomes" id="UP000192418">
    <property type="component" value="Unassembled WGS sequence"/>
</dbReference>
<name>A0A1W2CZ63_9BACT</name>
<reference evidence="2 3" key="1">
    <citation type="submission" date="2017-04" db="EMBL/GenBank/DDBJ databases">
        <authorList>
            <person name="Afonso C.L."/>
            <person name="Miller P.J."/>
            <person name="Scott M.A."/>
            <person name="Spackman E."/>
            <person name="Goraichik I."/>
            <person name="Dimitrov K.M."/>
            <person name="Suarez D.L."/>
            <person name="Swayne D.E."/>
        </authorList>
    </citation>
    <scope>NUCLEOTIDE SEQUENCE [LARGE SCALE GENOMIC DNA]</scope>
    <source>
        <strain evidence="2 3">DSM 3385</strain>
    </source>
</reference>
<sequence length="409" mass="47176">MKRLIIPKFFIIALLSLSLTTTAIAVENKTALPSQKEVTESPKFSSQLIDNFSWRLNLMTLGIIREPETNSIINFNNQQNINKYQAEVNIRPDFDLDLGPSVHLSMKPRWRLQYEKWTEGSKKNTSDTTDEFYFNEWLAQIMVTEKLFVSYGRENIQWGPSFLISPSNPFIKDNGRDNPKIEVSGLGYGRLVWIPHYNWSTSLIVNTDDGEYRFHNDFEKTYAMKIDYTGYEKYFSLILSHKESQGETLGLFANWSIADAIRLYGEGSVANEIVDEDSTDLNFLLGISYTLELGPTFAFEYYYNENGFTGPIEESLSPIGNVNFDDVLIRKNYSLLQVFDSNINDCFNYLIRWIQDLDDSSSRTMCILEYELGDHFKFFTIGDVFIGDTDDEFGSLNSYSAYLGMELTY</sequence>
<evidence type="ECO:0008006" key="4">
    <source>
        <dbReference type="Google" id="ProtNLM"/>
    </source>
</evidence>
<evidence type="ECO:0000313" key="2">
    <source>
        <dbReference type="EMBL" id="SMC90154.1"/>
    </source>
</evidence>
<dbReference type="EMBL" id="FWXY01000014">
    <property type="protein sequence ID" value="SMC90154.1"/>
    <property type="molecule type" value="Genomic_DNA"/>
</dbReference>
<evidence type="ECO:0000256" key="1">
    <source>
        <dbReference type="SAM" id="SignalP"/>
    </source>
</evidence>
<gene>
    <name evidence="2" type="ORF">SAMN02746065_11465</name>
</gene>
<proteinExistence type="predicted"/>
<evidence type="ECO:0000313" key="3">
    <source>
        <dbReference type="Proteomes" id="UP000192418"/>
    </source>
</evidence>
<feature type="signal peptide" evidence="1">
    <location>
        <begin position="1"/>
        <end position="25"/>
    </location>
</feature>
<dbReference type="AlphaFoldDB" id="A0A1W2CZ63"/>
<dbReference type="OrthoDB" id="5493663at2"/>
<protein>
    <recommendedName>
        <fullName evidence="4">Phosphate-selective porin O and P</fullName>
    </recommendedName>
</protein>
<organism evidence="2 3">
    <name type="scientific">Desulfocicer vacuolatum DSM 3385</name>
    <dbReference type="NCBI Taxonomy" id="1121400"/>
    <lineage>
        <taxon>Bacteria</taxon>
        <taxon>Pseudomonadati</taxon>
        <taxon>Thermodesulfobacteriota</taxon>
        <taxon>Desulfobacteria</taxon>
        <taxon>Desulfobacterales</taxon>
        <taxon>Desulfobacteraceae</taxon>
        <taxon>Desulfocicer</taxon>
    </lineage>
</organism>
<keyword evidence="3" id="KW-1185">Reference proteome</keyword>